<dbReference type="AlphaFoldDB" id="A0AAW1NDF1"/>
<protein>
    <submittedName>
        <fullName evidence="2">Uncharacterized protein</fullName>
    </submittedName>
</protein>
<evidence type="ECO:0000313" key="2">
    <source>
        <dbReference type="EMBL" id="KAK9758683.1"/>
    </source>
</evidence>
<feature type="compositionally biased region" description="Polar residues" evidence="1">
    <location>
        <begin position="55"/>
        <end position="96"/>
    </location>
</feature>
<organism evidence="2 3">
    <name type="scientific">Popillia japonica</name>
    <name type="common">Japanese beetle</name>
    <dbReference type="NCBI Taxonomy" id="7064"/>
    <lineage>
        <taxon>Eukaryota</taxon>
        <taxon>Metazoa</taxon>
        <taxon>Ecdysozoa</taxon>
        <taxon>Arthropoda</taxon>
        <taxon>Hexapoda</taxon>
        <taxon>Insecta</taxon>
        <taxon>Pterygota</taxon>
        <taxon>Neoptera</taxon>
        <taxon>Endopterygota</taxon>
        <taxon>Coleoptera</taxon>
        <taxon>Polyphaga</taxon>
        <taxon>Scarabaeiformia</taxon>
        <taxon>Scarabaeidae</taxon>
        <taxon>Rutelinae</taxon>
        <taxon>Popillia</taxon>
    </lineage>
</organism>
<dbReference type="Proteomes" id="UP001458880">
    <property type="component" value="Unassembled WGS sequence"/>
</dbReference>
<feature type="compositionally biased region" description="Acidic residues" evidence="1">
    <location>
        <begin position="203"/>
        <end position="212"/>
    </location>
</feature>
<evidence type="ECO:0000256" key="1">
    <source>
        <dbReference type="SAM" id="MobiDB-lite"/>
    </source>
</evidence>
<feature type="region of interest" description="Disordered" evidence="1">
    <location>
        <begin position="1"/>
        <end position="218"/>
    </location>
</feature>
<proteinExistence type="predicted"/>
<reference evidence="2 3" key="1">
    <citation type="journal article" date="2024" name="BMC Genomics">
        <title>De novo assembly and annotation of Popillia japonica's genome with initial clues to its potential as an invasive pest.</title>
        <authorList>
            <person name="Cucini C."/>
            <person name="Boschi S."/>
            <person name="Funari R."/>
            <person name="Cardaioli E."/>
            <person name="Iannotti N."/>
            <person name="Marturano G."/>
            <person name="Paoli F."/>
            <person name="Bruttini M."/>
            <person name="Carapelli A."/>
            <person name="Frati F."/>
            <person name="Nardi F."/>
        </authorList>
    </citation>
    <scope>NUCLEOTIDE SEQUENCE [LARGE SCALE GENOMIC DNA]</scope>
    <source>
        <strain evidence="2">DMR45628</strain>
    </source>
</reference>
<gene>
    <name evidence="2" type="ORF">QE152_g722</name>
</gene>
<keyword evidence="3" id="KW-1185">Reference proteome</keyword>
<evidence type="ECO:0000313" key="3">
    <source>
        <dbReference type="Proteomes" id="UP001458880"/>
    </source>
</evidence>
<dbReference type="EMBL" id="JASPKY010000003">
    <property type="protein sequence ID" value="KAK9758683.1"/>
    <property type="molecule type" value="Genomic_DNA"/>
</dbReference>
<accession>A0AAW1NDF1</accession>
<comment type="caution">
    <text evidence="2">The sequence shown here is derived from an EMBL/GenBank/DDBJ whole genome shotgun (WGS) entry which is preliminary data.</text>
</comment>
<sequence>MLNKVNQAGSVAKLNTIKNNDQDTLPVDPPQKDEPYPVGPIVPVPDFGSHKDGGSTDNAVQSNSVVAQDKNTPLEVSNGAVQSNSVVAQDKNTPLEVSNGKGESNHDDNVPVGPSTEIASTKMSDVKKDNVDEALENQQVQPQLIKGNENPPQEEQLDQKSSPQDEADSPAVQNAKPVDSTDVKEDILSEGALDEAGPNQENDMIDEDDLVSEPEKSSCKLPNETVLNHILHFVDLIFLLKSNNNLNRKKQTKTY</sequence>
<name>A0AAW1NDF1_POPJA</name>